<reference evidence="1 2" key="1">
    <citation type="submission" date="2016-01" db="EMBL/GenBank/DDBJ databases">
        <title>Complete genome sequence of a soil Actinobacterium, Isoptericola dokdonensis DS-3.</title>
        <authorList>
            <person name="Kwon S.-K."/>
            <person name="Kim J.F."/>
        </authorList>
    </citation>
    <scope>NUCLEOTIDE SEQUENCE [LARGE SCALE GENOMIC DNA]</scope>
    <source>
        <strain evidence="1 2">DS-3</strain>
    </source>
</reference>
<dbReference type="RefSeq" id="WP_068201156.1">
    <property type="nucleotide sequence ID" value="NZ_CP014209.1"/>
</dbReference>
<accession>A0A161IJ57</accession>
<dbReference type="InterPro" id="IPR036412">
    <property type="entry name" value="HAD-like_sf"/>
</dbReference>
<dbReference type="CDD" id="cd02603">
    <property type="entry name" value="HAD_sEH-N_like"/>
    <property type="match status" value="1"/>
</dbReference>
<organism evidence="1 2">
    <name type="scientific">Isoptericola dokdonensis DS-3</name>
    <dbReference type="NCBI Taxonomy" id="1300344"/>
    <lineage>
        <taxon>Bacteria</taxon>
        <taxon>Bacillati</taxon>
        <taxon>Actinomycetota</taxon>
        <taxon>Actinomycetes</taxon>
        <taxon>Micrococcales</taxon>
        <taxon>Promicromonosporaceae</taxon>
        <taxon>Isoptericola</taxon>
    </lineage>
</organism>
<sequence>MPATAAVPVPAVDTVVLDLGNVLLRWDPDAAFTGVDPDELAAWKTEVDFPAFNHAQDAGRTWADAVAHLEATAPHLAPLAARYVRDYAATLAGGPVPGSADLVAELRAAGVPVYGLTNWAADTYHHAETAAPAVGLLCDVLVSGREGLAKPDPAIFRRAATRFDLDPARTVFVDDVAANVAGARTAGYHGVVFTGTPALRTALADLGLPVARP</sequence>
<dbReference type="SUPFAM" id="SSF56784">
    <property type="entry name" value="HAD-like"/>
    <property type="match status" value="1"/>
</dbReference>
<dbReference type="NCBIfam" id="TIGR01509">
    <property type="entry name" value="HAD-SF-IA-v3"/>
    <property type="match status" value="1"/>
</dbReference>
<dbReference type="PANTHER" id="PTHR43611:SF3">
    <property type="entry name" value="FLAVIN MONONUCLEOTIDE HYDROLASE 1, CHLOROPLATIC"/>
    <property type="match status" value="1"/>
</dbReference>
<dbReference type="KEGG" id="ido:I598_0600"/>
<protein>
    <submittedName>
        <fullName evidence="1">Haloacid dehalogenase</fullName>
    </submittedName>
</protein>
<keyword evidence="2" id="KW-1185">Reference proteome</keyword>
<evidence type="ECO:0000313" key="2">
    <source>
        <dbReference type="Proteomes" id="UP000076794"/>
    </source>
</evidence>
<dbReference type="InterPro" id="IPR023214">
    <property type="entry name" value="HAD_sf"/>
</dbReference>
<dbReference type="PANTHER" id="PTHR43611">
    <property type="entry name" value="ALPHA-D-GLUCOSE 1-PHOSPHATE PHOSPHATASE"/>
    <property type="match status" value="1"/>
</dbReference>
<dbReference type="InterPro" id="IPR006439">
    <property type="entry name" value="HAD-SF_hydro_IA"/>
</dbReference>
<dbReference type="OrthoDB" id="9797415at2"/>
<gene>
    <name evidence="1" type="ORF">I598_0600</name>
</gene>
<dbReference type="PATRIC" id="fig|1300344.3.peg.603"/>
<dbReference type="STRING" id="1300344.I598_0600"/>
<proteinExistence type="predicted"/>
<dbReference type="Proteomes" id="UP000076794">
    <property type="component" value="Chromosome"/>
</dbReference>
<evidence type="ECO:0000313" key="1">
    <source>
        <dbReference type="EMBL" id="ANC30180.1"/>
    </source>
</evidence>
<dbReference type="EMBL" id="CP014209">
    <property type="protein sequence ID" value="ANC30180.1"/>
    <property type="molecule type" value="Genomic_DNA"/>
</dbReference>
<name>A0A161IJ57_9MICO</name>
<dbReference type="Pfam" id="PF00702">
    <property type="entry name" value="Hydrolase"/>
    <property type="match status" value="1"/>
</dbReference>
<dbReference type="AlphaFoldDB" id="A0A161IJ57"/>
<dbReference type="Gene3D" id="3.40.50.1000">
    <property type="entry name" value="HAD superfamily/HAD-like"/>
    <property type="match status" value="1"/>
</dbReference>